<feature type="non-terminal residue" evidence="1">
    <location>
        <position position="152"/>
    </location>
</feature>
<name>A0ABN9UI13_9DINO</name>
<dbReference type="Proteomes" id="UP001189429">
    <property type="component" value="Unassembled WGS sequence"/>
</dbReference>
<comment type="caution">
    <text evidence="1">The sequence shown here is derived from an EMBL/GenBank/DDBJ whole genome shotgun (WGS) entry which is preliminary data.</text>
</comment>
<protein>
    <submittedName>
        <fullName evidence="1">Uncharacterized protein</fullName>
    </submittedName>
</protein>
<gene>
    <name evidence="1" type="ORF">PCOR1329_LOCUS47743</name>
</gene>
<reference evidence="1" key="1">
    <citation type="submission" date="2023-10" db="EMBL/GenBank/DDBJ databases">
        <authorList>
            <person name="Chen Y."/>
            <person name="Shah S."/>
            <person name="Dougan E. K."/>
            <person name="Thang M."/>
            <person name="Chan C."/>
        </authorList>
    </citation>
    <scope>NUCLEOTIDE SEQUENCE [LARGE SCALE GENOMIC DNA]</scope>
</reference>
<proteinExistence type="predicted"/>
<evidence type="ECO:0000313" key="2">
    <source>
        <dbReference type="Proteomes" id="UP001189429"/>
    </source>
</evidence>
<evidence type="ECO:0000313" key="1">
    <source>
        <dbReference type="EMBL" id="CAK0857755.1"/>
    </source>
</evidence>
<organism evidence="1 2">
    <name type="scientific">Prorocentrum cordatum</name>
    <dbReference type="NCBI Taxonomy" id="2364126"/>
    <lineage>
        <taxon>Eukaryota</taxon>
        <taxon>Sar</taxon>
        <taxon>Alveolata</taxon>
        <taxon>Dinophyceae</taxon>
        <taxon>Prorocentrales</taxon>
        <taxon>Prorocentraceae</taxon>
        <taxon>Prorocentrum</taxon>
    </lineage>
</organism>
<accession>A0ABN9UI13</accession>
<feature type="non-terminal residue" evidence="1">
    <location>
        <position position="1"/>
    </location>
</feature>
<keyword evidence="2" id="KW-1185">Reference proteome</keyword>
<sequence>SVLDRIDAALNQTVLQVAWNAVLMEVDNELLDRWGVTGRDRAKRCGRLGVICTQGVVRKWKPPCMGLHQSTQAHPWGAAAKWAEHLGSTRSLMVAKIQWLQAATAMCTLSDCQFDDIVFTADGFPVAIEAVLKEAQHKFRRYQYGWSAKFKE</sequence>
<dbReference type="EMBL" id="CAUYUJ010015753">
    <property type="protein sequence ID" value="CAK0857755.1"/>
    <property type="molecule type" value="Genomic_DNA"/>
</dbReference>